<keyword evidence="2" id="KW-1185">Reference proteome</keyword>
<protein>
    <submittedName>
        <fullName evidence="1">Uncharacterized protein</fullName>
    </submittedName>
</protein>
<proteinExistence type="predicted"/>
<dbReference type="Proteomes" id="UP001166402">
    <property type="component" value="Unassembled WGS sequence"/>
</dbReference>
<sequence>MQKICFKDNRGKGKITLEDMLSMHVRHKVRKRQRKRLMQAEEK</sequence>
<dbReference type="EMBL" id="JAGGLT010000002">
    <property type="protein sequence ID" value="MBP2070798.1"/>
    <property type="molecule type" value="Genomic_DNA"/>
</dbReference>
<evidence type="ECO:0000313" key="1">
    <source>
        <dbReference type="EMBL" id="MBP2070798.1"/>
    </source>
</evidence>
<comment type="caution">
    <text evidence="1">The sequence shown here is derived from an EMBL/GenBank/DDBJ whole genome shotgun (WGS) entry which is preliminary data.</text>
</comment>
<reference evidence="1" key="1">
    <citation type="submission" date="2021-03" db="EMBL/GenBank/DDBJ databases">
        <title>Genomic Encyclopedia of Type Strains, Phase IV (KMG-IV): sequencing the most valuable type-strain genomes for metagenomic binning, comparative biology and taxonomic classification.</title>
        <authorList>
            <person name="Goeker M."/>
        </authorList>
    </citation>
    <scope>NUCLEOTIDE SEQUENCE</scope>
    <source>
        <strain evidence="1">DSM 101588</strain>
    </source>
</reference>
<name>A0ABS4NAV7_9THEO</name>
<evidence type="ECO:0000313" key="2">
    <source>
        <dbReference type="Proteomes" id="UP001166402"/>
    </source>
</evidence>
<accession>A0ABS4NAV7</accession>
<organism evidence="1 2">
    <name type="scientific">Thermoanaerobacterium butyriciformans</name>
    <dbReference type="NCBI Taxonomy" id="1702242"/>
    <lineage>
        <taxon>Bacteria</taxon>
        <taxon>Bacillati</taxon>
        <taxon>Bacillota</taxon>
        <taxon>Clostridia</taxon>
        <taxon>Thermoanaerobacterales</taxon>
        <taxon>Thermoanaerobacteraceae</taxon>
        <taxon>Thermoanaerobacterium</taxon>
    </lineage>
</organism>
<gene>
    <name evidence="1" type="ORF">J2Z80_000296</name>
</gene>
<dbReference type="RefSeq" id="WP_280953151.1">
    <property type="nucleotide sequence ID" value="NZ_JAGGLT010000002.1"/>
</dbReference>